<reference evidence="2 3" key="1">
    <citation type="journal article" date="2014" name="Genome Announc.">
        <title>Draft Genome Sequences of Marine Flavobacterium Nonlabens Strains NR17, NR24, NR27, NR32, NR33, and Ara13.</title>
        <authorList>
            <person name="Nakanishi M."/>
            <person name="Meirelles P."/>
            <person name="Suzuki R."/>
            <person name="Takatani N."/>
            <person name="Mino S."/>
            <person name="Suda W."/>
            <person name="Oshima K."/>
            <person name="Hattori M."/>
            <person name="Ohkuma M."/>
            <person name="Hosokawa M."/>
            <person name="Miyashita K."/>
            <person name="Thompson F.L."/>
            <person name="Niwa A."/>
            <person name="Sawabe T."/>
            <person name="Sawabe T."/>
        </authorList>
    </citation>
    <scope>NUCLEOTIDE SEQUENCE [LARGE SCALE GENOMIC DNA]</scope>
    <source>
        <strain evidence="3">JCM19296</strain>
    </source>
</reference>
<keyword evidence="1" id="KW-1133">Transmembrane helix</keyword>
<keyword evidence="1" id="KW-0812">Transmembrane</keyword>
<dbReference type="EMBL" id="BBLG01000002">
    <property type="protein sequence ID" value="GAK75678.1"/>
    <property type="molecule type" value="Genomic_DNA"/>
</dbReference>
<evidence type="ECO:0000256" key="1">
    <source>
        <dbReference type="SAM" id="Phobius"/>
    </source>
</evidence>
<evidence type="ECO:0000313" key="3">
    <source>
        <dbReference type="Proteomes" id="UP000028980"/>
    </source>
</evidence>
<feature type="transmembrane region" description="Helical" evidence="1">
    <location>
        <begin position="27"/>
        <end position="49"/>
    </location>
</feature>
<comment type="caution">
    <text evidence="2">The sequence shown here is derived from an EMBL/GenBank/DDBJ whole genome shotgun (WGS) entry which is preliminary data.</text>
</comment>
<organism evidence="2 3">
    <name type="scientific">Nonlabens ulvanivorans</name>
    <name type="common">Persicivirga ulvanivorans</name>
    <dbReference type="NCBI Taxonomy" id="906888"/>
    <lineage>
        <taxon>Bacteria</taxon>
        <taxon>Pseudomonadati</taxon>
        <taxon>Bacteroidota</taxon>
        <taxon>Flavobacteriia</taxon>
        <taxon>Flavobacteriales</taxon>
        <taxon>Flavobacteriaceae</taxon>
        <taxon>Nonlabens</taxon>
    </lineage>
</organism>
<proteinExistence type="predicted"/>
<sequence length="58" mass="6788">MGLMPNSEFTAITSSTAFTNLRSISSYWGGFSFIYIYLFINTLFTLLFLKQHYFRLLC</sequence>
<dbReference type="Proteomes" id="UP000028980">
    <property type="component" value="Unassembled WGS sequence"/>
</dbReference>
<keyword evidence="1" id="KW-0472">Membrane</keyword>
<accession>A0A081D9T2</accession>
<protein>
    <submittedName>
        <fullName evidence="2">Uncharacterized protein</fullName>
    </submittedName>
</protein>
<dbReference type="AlphaFoldDB" id="A0A081D9T2"/>
<evidence type="ECO:0000313" key="2">
    <source>
        <dbReference type="EMBL" id="GAK75678.1"/>
    </source>
</evidence>
<gene>
    <name evidence="2" type="ORF">JCM19296_1270</name>
</gene>
<name>A0A081D9T2_NONUL</name>